<feature type="transmembrane region" description="Helical" evidence="6">
    <location>
        <begin position="49"/>
        <end position="73"/>
    </location>
</feature>
<comment type="similarity">
    <text evidence="2">Belongs to the nematode receptor-like protein sre family.</text>
</comment>
<evidence type="ECO:0000313" key="8">
    <source>
        <dbReference type="Proteomes" id="UP001152747"/>
    </source>
</evidence>
<dbReference type="InterPro" id="IPR004151">
    <property type="entry name" value="7TM_GPCR_serpentine_rcpt_Sre"/>
</dbReference>
<evidence type="ECO:0000256" key="1">
    <source>
        <dbReference type="ARBA" id="ARBA00004141"/>
    </source>
</evidence>
<keyword evidence="8" id="KW-1185">Reference proteome</keyword>
<evidence type="ECO:0000256" key="6">
    <source>
        <dbReference type="SAM" id="Phobius"/>
    </source>
</evidence>
<dbReference type="PANTHER" id="PTHR23128">
    <property type="entry name" value="SERPENTINE RECEPTOR, CLASS E (EPSILON)-RELATED"/>
    <property type="match status" value="1"/>
</dbReference>
<comment type="subcellular location">
    <subcellularLocation>
        <location evidence="1">Membrane</location>
        <topology evidence="1">Multi-pass membrane protein</topology>
    </subcellularLocation>
</comment>
<dbReference type="GO" id="GO:0016020">
    <property type="term" value="C:membrane"/>
    <property type="evidence" value="ECO:0007669"/>
    <property type="project" value="UniProtKB-SubCell"/>
</dbReference>
<gene>
    <name evidence="7" type="ORF">CAMP_LOCUS5773</name>
</gene>
<dbReference type="Proteomes" id="UP001152747">
    <property type="component" value="Unassembled WGS sequence"/>
</dbReference>
<dbReference type="GO" id="GO:0007606">
    <property type="term" value="P:sensory perception of chemical stimulus"/>
    <property type="evidence" value="ECO:0007669"/>
    <property type="project" value="InterPro"/>
</dbReference>
<keyword evidence="3 6" id="KW-0812">Transmembrane</keyword>
<proteinExistence type="inferred from homology"/>
<protein>
    <submittedName>
        <fullName evidence="7">Uncharacterized protein</fullName>
    </submittedName>
</protein>
<evidence type="ECO:0000256" key="4">
    <source>
        <dbReference type="ARBA" id="ARBA00022989"/>
    </source>
</evidence>
<evidence type="ECO:0000256" key="2">
    <source>
        <dbReference type="ARBA" id="ARBA00006803"/>
    </source>
</evidence>
<sequence length="206" mass="24534">MVVVERIFATYFVSDYEKNHRTWINFIMLPLTFSISQIYSFSLSFFEPILLIPMIFCFLMTMFSFITLQFLYLENSRKLGRLKKNPILYTLSKKYQIEENLKVVWYLRAMSYFMLTNCCFLTIFFVGPSIFGFQEISIRSALRYLDLAVVVICLFMPIAMFSALYYLKHPAFLRRVHFESRVTSRVSLKPINETSVYFSQLNISWN</sequence>
<dbReference type="EMBL" id="CANHGI010000002">
    <property type="protein sequence ID" value="CAI5443136.1"/>
    <property type="molecule type" value="Genomic_DNA"/>
</dbReference>
<keyword evidence="4 6" id="KW-1133">Transmembrane helix</keyword>
<evidence type="ECO:0000256" key="3">
    <source>
        <dbReference type="ARBA" id="ARBA00022692"/>
    </source>
</evidence>
<evidence type="ECO:0000313" key="7">
    <source>
        <dbReference type="EMBL" id="CAI5443136.1"/>
    </source>
</evidence>
<organism evidence="7 8">
    <name type="scientific">Caenorhabditis angaria</name>
    <dbReference type="NCBI Taxonomy" id="860376"/>
    <lineage>
        <taxon>Eukaryota</taxon>
        <taxon>Metazoa</taxon>
        <taxon>Ecdysozoa</taxon>
        <taxon>Nematoda</taxon>
        <taxon>Chromadorea</taxon>
        <taxon>Rhabditida</taxon>
        <taxon>Rhabditina</taxon>
        <taxon>Rhabditomorpha</taxon>
        <taxon>Rhabditoidea</taxon>
        <taxon>Rhabditidae</taxon>
        <taxon>Peloderinae</taxon>
        <taxon>Caenorhabditis</taxon>
    </lineage>
</organism>
<feature type="transmembrane region" description="Helical" evidence="6">
    <location>
        <begin position="147"/>
        <end position="167"/>
    </location>
</feature>
<feature type="transmembrane region" description="Helical" evidence="6">
    <location>
        <begin position="23"/>
        <end position="43"/>
    </location>
</feature>
<reference evidence="7" key="1">
    <citation type="submission" date="2022-11" db="EMBL/GenBank/DDBJ databases">
        <authorList>
            <person name="Kikuchi T."/>
        </authorList>
    </citation>
    <scope>NUCLEOTIDE SEQUENCE</scope>
    <source>
        <strain evidence="7">PS1010</strain>
    </source>
</reference>
<dbReference type="PANTHER" id="PTHR23128:SF145">
    <property type="entry name" value="SERPENTINE RECEPTOR, CLASS E (EPSILON)"/>
    <property type="match status" value="1"/>
</dbReference>
<feature type="transmembrane region" description="Helical" evidence="6">
    <location>
        <begin position="103"/>
        <end position="127"/>
    </location>
</feature>
<evidence type="ECO:0000256" key="5">
    <source>
        <dbReference type="ARBA" id="ARBA00023136"/>
    </source>
</evidence>
<dbReference type="Pfam" id="PF03125">
    <property type="entry name" value="Sre"/>
    <property type="match status" value="1"/>
</dbReference>
<keyword evidence="5 6" id="KW-0472">Membrane</keyword>
<accession>A0A9P1IFE8</accession>
<comment type="caution">
    <text evidence="7">The sequence shown here is derived from an EMBL/GenBank/DDBJ whole genome shotgun (WGS) entry which is preliminary data.</text>
</comment>
<dbReference type="AlphaFoldDB" id="A0A9P1IFE8"/>
<dbReference type="OrthoDB" id="5874078at2759"/>
<name>A0A9P1IFE8_9PELO</name>